<gene>
    <name evidence="1" type="ORF">N3K66_002770</name>
</gene>
<organism evidence="1 2">
    <name type="scientific">Trichothecium roseum</name>
    <dbReference type="NCBI Taxonomy" id="47278"/>
    <lineage>
        <taxon>Eukaryota</taxon>
        <taxon>Fungi</taxon>
        <taxon>Dikarya</taxon>
        <taxon>Ascomycota</taxon>
        <taxon>Pezizomycotina</taxon>
        <taxon>Sordariomycetes</taxon>
        <taxon>Hypocreomycetidae</taxon>
        <taxon>Hypocreales</taxon>
        <taxon>Hypocreales incertae sedis</taxon>
        <taxon>Trichothecium</taxon>
    </lineage>
</organism>
<evidence type="ECO:0000313" key="1">
    <source>
        <dbReference type="EMBL" id="KAI9903418.1"/>
    </source>
</evidence>
<dbReference type="EMBL" id="CM047941">
    <property type="protein sequence ID" value="KAI9903418.1"/>
    <property type="molecule type" value="Genomic_DNA"/>
</dbReference>
<name>A0ACC0VBB4_9HYPO</name>
<comment type="caution">
    <text evidence="1">The sequence shown here is derived from an EMBL/GenBank/DDBJ whole genome shotgun (WGS) entry which is preliminary data.</text>
</comment>
<reference evidence="1" key="1">
    <citation type="submission" date="2022-10" db="EMBL/GenBank/DDBJ databases">
        <title>Complete Genome of Trichothecium roseum strain YXFP-22015, a Plant Pathogen Isolated from Citrus.</title>
        <authorList>
            <person name="Wang Y."/>
            <person name="Zhu L."/>
        </authorList>
    </citation>
    <scope>NUCLEOTIDE SEQUENCE</scope>
    <source>
        <strain evidence="1">YXFP-22015</strain>
    </source>
</reference>
<sequence length="1033" mass="119403">MPHFDQVKRDDPYRFIKADDFFAHVDRNPSELKQPTTISLEDADQEENGQARAVCRYGRIFRLDDNEETRDKTYLLIQFLRPRVWRVRFLPRDSEHAEKTKDGHNGRNEPHEPQFSDFNSRMTSFSTTSKLVENLDALEAVTWEVEHVDVPGYHILQSVMICGDGAERRRTPEVQLWIRKDPFQITATRLLQSSPPAEELPRAHTGDDETLARLALGGRRGAAPAIIWQTKPRPLKYFGTSSVLSVQTSVHANFMGFGEQGGRRLFKSHTYMNYFNFDNMKYQNVYGVGPQDDREPLYHSEPYWMEVASHAGLRSLLSTVVDNYSQVCLDLRMEDETAIRIATRFNELNCMIAAADSVSELIQTYTSIVGKPRLKPRYALGYHQGCYGYDTKEMVLECARRYREARFPLDGLHIDVDIQRDHRTFTIDEREGHFPDPVSMFGELRKMGVKCCTNITPHINSNTQEDYPYSTLDELTSNGYAIADRRDLHPQVREAHQERYQNYDVGRELISPATRRPGYNKQADTCDLEHTFNTGKPFRGGVFYGWGNGAPGHYPNLNSRDVRIWWGKQYKYLFECGLEFVWQDMTSPCIAEEYGDMKSLPFRLLLDCDTRSGERAHVARQKKAIELWSLYSYNLHKATYHGLEDLYKHSDKLEWRRGRRPFIIGRGSFVGSHRFAGLWTGDNQSTWDFLDISIVQVLALGLSGITISGQDVGGFEFTDAERDWVNPELLMRWYGAYSLLPWFRNHYTKYRTYGNGPHKGEMRKDGKQFQEPYAYAEHYEQNEGRYHGREAMLYRSVLPVCRYHVRLRYSLMQLLYDAMFENVITGLPIARSMVITDDQDRTLFTTNQDYTSHQYMVGNDLLVAPHLRPESESRSHHRLYLPYPCSWYPMNLEPDEPVGRPLEARVNGGTSVNYYCPIADQPERFPYITPMYIRGGAIIPKIEPRLSTPDIYEEKSGLGMSKPRENPITFHVYPGGRETSTYTMYLDDGISMNSEPLSEVPGLGSGGRDRERMTLGADKYCKVVLEQGMDRID</sequence>
<evidence type="ECO:0000313" key="2">
    <source>
        <dbReference type="Proteomes" id="UP001163324"/>
    </source>
</evidence>
<protein>
    <submittedName>
        <fullName evidence="1">Uncharacterized protein</fullName>
    </submittedName>
</protein>
<keyword evidence="2" id="KW-1185">Reference proteome</keyword>
<dbReference type="Proteomes" id="UP001163324">
    <property type="component" value="Chromosome 2"/>
</dbReference>
<accession>A0ACC0VBB4</accession>
<proteinExistence type="predicted"/>